<dbReference type="Proteomes" id="UP001162131">
    <property type="component" value="Unassembled WGS sequence"/>
</dbReference>
<evidence type="ECO:0000256" key="2">
    <source>
        <dbReference type="ARBA" id="ARBA00022980"/>
    </source>
</evidence>
<dbReference type="AlphaFoldDB" id="A0AAU9K0C0"/>
<proteinExistence type="inferred from homology"/>
<keyword evidence="3 4" id="KW-0687">Ribonucleoprotein</keyword>
<dbReference type="PANTHER" id="PTHR10394">
    <property type="entry name" value="40S RIBOSOMAL PROTEIN S8"/>
    <property type="match status" value="1"/>
</dbReference>
<name>A0AAU9K0C0_9CILI</name>
<keyword evidence="2 4" id="KW-0689">Ribosomal protein</keyword>
<evidence type="ECO:0000313" key="5">
    <source>
        <dbReference type="EMBL" id="CAG9327424.1"/>
    </source>
</evidence>
<dbReference type="InterPro" id="IPR001047">
    <property type="entry name" value="Ribosomal_eS8"/>
</dbReference>
<reference evidence="5" key="1">
    <citation type="submission" date="2021-09" db="EMBL/GenBank/DDBJ databases">
        <authorList>
            <consortium name="AG Swart"/>
            <person name="Singh M."/>
            <person name="Singh A."/>
            <person name="Seah K."/>
            <person name="Emmerich C."/>
        </authorList>
    </citation>
    <scope>NUCLEOTIDE SEQUENCE</scope>
    <source>
        <strain evidence="5">ATCC30299</strain>
    </source>
</reference>
<dbReference type="Gene3D" id="1.10.168.20">
    <property type="entry name" value="Ribosomal protein S8e, subdomain"/>
    <property type="match status" value="1"/>
</dbReference>
<dbReference type="GO" id="GO:1990904">
    <property type="term" value="C:ribonucleoprotein complex"/>
    <property type="evidence" value="ECO:0007669"/>
    <property type="project" value="UniProtKB-KW"/>
</dbReference>
<evidence type="ECO:0000256" key="4">
    <source>
        <dbReference type="RuleBase" id="RU000669"/>
    </source>
</evidence>
<dbReference type="CDD" id="cd11380">
    <property type="entry name" value="Ribosomal_S8e_like"/>
    <property type="match status" value="1"/>
</dbReference>
<dbReference type="GO" id="GO:0005840">
    <property type="term" value="C:ribosome"/>
    <property type="evidence" value="ECO:0007669"/>
    <property type="project" value="UniProtKB-KW"/>
</dbReference>
<dbReference type="GO" id="GO:0003735">
    <property type="term" value="F:structural constituent of ribosome"/>
    <property type="evidence" value="ECO:0007669"/>
    <property type="project" value="InterPro"/>
</dbReference>
<comment type="similarity">
    <text evidence="1 4">Belongs to the eukaryotic ribosomal protein eS8 family.</text>
</comment>
<evidence type="ECO:0000256" key="3">
    <source>
        <dbReference type="ARBA" id="ARBA00023274"/>
    </source>
</evidence>
<evidence type="ECO:0000313" key="6">
    <source>
        <dbReference type="Proteomes" id="UP001162131"/>
    </source>
</evidence>
<dbReference type="Pfam" id="PF01201">
    <property type="entry name" value="Ribosomal_S8e"/>
    <property type="match status" value="1"/>
</dbReference>
<sequence length="206" mass="23834">MGISRDSRHKRRKTGGRMPIHKKKRAFEKARQPAMTKLGAKRIHLVRGRGGNSKYRALRLDAGNYSWASQNVTIKTRILWVVYNATNNELVRTNTITKNTILEVDATPFKAFFYKTYGQDLGKVKKEETATRSAKAQEKWEKIQKEWEENAKEKRIDPILENDFKTGRLLACVTSRPGQSGRADGYILEGEELEFYKKKLEKKKTK</sequence>
<keyword evidence="6" id="KW-1185">Reference proteome</keyword>
<comment type="caution">
    <text evidence="5">The sequence shown here is derived from an EMBL/GenBank/DDBJ whole genome shotgun (WGS) entry which is preliminary data.</text>
</comment>
<protein>
    <recommendedName>
        <fullName evidence="4">40S ribosomal protein S8</fullName>
    </recommendedName>
</protein>
<accession>A0AAU9K0C0</accession>
<dbReference type="InterPro" id="IPR042563">
    <property type="entry name" value="Ribosomal_protein_eS8_euk"/>
</dbReference>
<evidence type="ECO:0000256" key="1">
    <source>
        <dbReference type="ARBA" id="ARBA00005257"/>
    </source>
</evidence>
<dbReference type="EMBL" id="CAJZBQ010000043">
    <property type="protein sequence ID" value="CAG9327424.1"/>
    <property type="molecule type" value="Genomic_DNA"/>
</dbReference>
<dbReference type="GO" id="GO:0006412">
    <property type="term" value="P:translation"/>
    <property type="evidence" value="ECO:0007669"/>
    <property type="project" value="InterPro"/>
</dbReference>
<organism evidence="5 6">
    <name type="scientific">Blepharisma stoltei</name>
    <dbReference type="NCBI Taxonomy" id="1481888"/>
    <lineage>
        <taxon>Eukaryota</taxon>
        <taxon>Sar</taxon>
        <taxon>Alveolata</taxon>
        <taxon>Ciliophora</taxon>
        <taxon>Postciliodesmatophora</taxon>
        <taxon>Heterotrichea</taxon>
        <taxon>Heterotrichida</taxon>
        <taxon>Blepharismidae</taxon>
        <taxon>Blepharisma</taxon>
    </lineage>
</organism>
<gene>
    <name evidence="5" type="ORF">BSTOLATCC_MIC43463</name>
</gene>
<dbReference type="InterPro" id="IPR022309">
    <property type="entry name" value="Ribosomal_Se8/biogenesis_NSA2"/>
</dbReference>
<dbReference type="Gene3D" id="3.10.290.70">
    <property type="match status" value="1"/>
</dbReference>
<dbReference type="NCBIfam" id="TIGR00307">
    <property type="entry name" value="eS8"/>
    <property type="match status" value="1"/>
</dbReference>